<dbReference type="InterPro" id="IPR014284">
    <property type="entry name" value="RNA_pol_sigma-70_dom"/>
</dbReference>
<dbReference type="PANTHER" id="PTHR43133">
    <property type="entry name" value="RNA POLYMERASE ECF-TYPE SIGMA FACTO"/>
    <property type="match status" value="1"/>
</dbReference>
<evidence type="ECO:0000259" key="6">
    <source>
        <dbReference type="Pfam" id="PF08281"/>
    </source>
</evidence>
<dbReference type="EMBL" id="BAAAHK010000020">
    <property type="protein sequence ID" value="GAA0959555.1"/>
    <property type="molecule type" value="Genomic_DNA"/>
</dbReference>
<dbReference type="InterPro" id="IPR039425">
    <property type="entry name" value="RNA_pol_sigma-70-like"/>
</dbReference>
<reference evidence="7 8" key="1">
    <citation type="journal article" date="2019" name="Int. J. Syst. Evol. Microbiol.">
        <title>The Global Catalogue of Microorganisms (GCM) 10K type strain sequencing project: providing services to taxonomists for standard genome sequencing and annotation.</title>
        <authorList>
            <consortium name="The Broad Institute Genomics Platform"/>
            <consortium name="The Broad Institute Genome Sequencing Center for Infectious Disease"/>
            <person name="Wu L."/>
            <person name="Ma J."/>
        </authorList>
    </citation>
    <scope>NUCLEOTIDE SEQUENCE [LARGE SCALE GENOMIC DNA]</scope>
    <source>
        <strain evidence="7 8">JCM 10977</strain>
    </source>
</reference>
<dbReference type="SUPFAM" id="SSF88659">
    <property type="entry name" value="Sigma3 and sigma4 domains of RNA polymerase sigma factors"/>
    <property type="match status" value="1"/>
</dbReference>
<dbReference type="NCBIfam" id="TIGR02937">
    <property type="entry name" value="sigma70-ECF"/>
    <property type="match status" value="1"/>
</dbReference>
<organism evidence="7 8">
    <name type="scientific">Kribbella koreensis</name>
    <dbReference type="NCBI Taxonomy" id="57909"/>
    <lineage>
        <taxon>Bacteria</taxon>
        <taxon>Bacillati</taxon>
        <taxon>Actinomycetota</taxon>
        <taxon>Actinomycetes</taxon>
        <taxon>Propionibacteriales</taxon>
        <taxon>Kribbellaceae</taxon>
        <taxon>Kribbella</taxon>
    </lineage>
</organism>
<evidence type="ECO:0000256" key="5">
    <source>
        <dbReference type="ARBA" id="ARBA00023163"/>
    </source>
</evidence>
<accession>A0ABN1RLJ7</accession>
<feature type="domain" description="RNA polymerase sigma factor 70 region 4 type 2" evidence="6">
    <location>
        <begin position="106"/>
        <end position="156"/>
    </location>
</feature>
<sequence length="170" mass="18454">MTQTDDDFAAYAAARYATLLRTAVLLGAKVDAAEDAVQAALVRCYRSWRAIRRADNTDAYVYKVLANTIAKSGRRRWHGEIPTEDVTEQVGHRGDYAGTVATAVTLRRALAALPIDQRAVLVLRFYADLSERQTAEVLGIAVGTVKSRTSRALAALEGSSALEGLEDRNA</sequence>
<dbReference type="RefSeq" id="WP_343981436.1">
    <property type="nucleotide sequence ID" value="NZ_BAAAHK010000020.1"/>
</dbReference>
<evidence type="ECO:0000256" key="1">
    <source>
        <dbReference type="ARBA" id="ARBA00010641"/>
    </source>
</evidence>
<dbReference type="InterPro" id="IPR013324">
    <property type="entry name" value="RNA_pol_sigma_r3/r4-like"/>
</dbReference>
<dbReference type="InterPro" id="IPR013325">
    <property type="entry name" value="RNA_pol_sigma_r2"/>
</dbReference>
<dbReference type="InterPro" id="IPR014325">
    <property type="entry name" value="RNA_pol_sigma-E_actinobac"/>
</dbReference>
<comment type="caution">
    <text evidence="7">The sequence shown here is derived from an EMBL/GenBank/DDBJ whole genome shotgun (WGS) entry which is preliminary data.</text>
</comment>
<dbReference type="CDD" id="cd06171">
    <property type="entry name" value="Sigma70_r4"/>
    <property type="match status" value="1"/>
</dbReference>
<dbReference type="InterPro" id="IPR036388">
    <property type="entry name" value="WH-like_DNA-bd_sf"/>
</dbReference>
<gene>
    <name evidence="7" type="ORF">GCM10009554_73390</name>
</gene>
<keyword evidence="2" id="KW-0805">Transcription regulation</keyword>
<evidence type="ECO:0000256" key="3">
    <source>
        <dbReference type="ARBA" id="ARBA00023082"/>
    </source>
</evidence>
<keyword evidence="8" id="KW-1185">Reference proteome</keyword>
<keyword evidence="5" id="KW-0804">Transcription</keyword>
<evidence type="ECO:0000313" key="7">
    <source>
        <dbReference type="EMBL" id="GAA0959555.1"/>
    </source>
</evidence>
<dbReference type="InterPro" id="IPR013249">
    <property type="entry name" value="RNA_pol_sigma70_r4_t2"/>
</dbReference>
<protein>
    <recommendedName>
        <fullName evidence="6">RNA polymerase sigma factor 70 region 4 type 2 domain-containing protein</fullName>
    </recommendedName>
</protein>
<evidence type="ECO:0000313" key="8">
    <source>
        <dbReference type="Proteomes" id="UP001500542"/>
    </source>
</evidence>
<dbReference type="Gene3D" id="1.10.1740.10">
    <property type="match status" value="1"/>
</dbReference>
<keyword evidence="3" id="KW-0731">Sigma factor</keyword>
<keyword evidence="4" id="KW-0238">DNA-binding</keyword>
<dbReference type="NCBIfam" id="TIGR02983">
    <property type="entry name" value="SigE-fam_strep"/>
    <property type="match status" value="1"/>
</dbReference>
<dbReference type="Gene3D" id="1.10.10.10">
    <property type="entry name" value="Winged helix-like DNA-binding domain superfamily/Winged helix DNA-binding domain"/>
    <property type="match status" value="1"/>
</dbReference>
<evidence type="ECO:0000256" key="2">
    <source>
        <dbReference type="ARBA" id="ARBA00023015"/>
    </source>
</evidence>
<proteinExistence type="inferred from homology"/>
<evidence type="ECO:0000256" key="4">
    <source>
        <dbReference type="ARBA" id="ARBA00023125"/>
    </source>
</evidence>
<dbReference type="Proteomes" id="UP001500542">
    <property type="component" value="Unassembled WGS sequence"/>
</dbReference>
<name>A0ABN1RLJ7_9ACTN</name>
<dbReference type="SUPFAM" id="SSF88946">
    <property type="entry name" value="Sigma2 domain of RNA polymerase sigma factors"/>
    <property type="match status" value="1"/>
</dbReference>
<dbReference type="Pfam" id="PF08281">
    <property type="entry name" value="Sigma70_r4_2"/>
    <property type="match status" value="1"/>
</dbReference>
<comment type="similarity">
    <text evidence="1">Belongs to the sigma-70 factor family. ECF subfamily.</text>
</comment>
<dbReference type="PANTHER" id="PTHR43133:SF50">
    <property type="entry name" value="ECF RNA POLYMERASE SIGMA FACTOR SIGM"/>
    <property type="match status" value="1"/>
</dbReference>